<dbReference type="InterPro" id="IPR006059">
    <property type="entry name" value="SBP"/>
</dbReference>
<name>A0ABS1BAQ3_9MICO</name>
<dbReference type="InterPro" id="IPR050490">
    <property type="entry name" value="Bact_solute-bd_prot1"/>
</dbReference>
<keyword evidence="3" id="KW-1185">Reference proteome</keyword>
<organism evidence="2 3">
    <name type="scientific">Brachybacterium halotolerans</name>
    <dbReference type="NCBI Taxonomy" id="2795215"/>
    <lineage>
        <taxon>Bacteria</taxon>
        <taxon>Bacillati</taxon>
        <taxon>Actinomycetota</taxon>
        <taxon>Actinomycetes</taxon>
        <taxon>Micrococcales</taxon>
        <taxon>Dermabacteraceae</taxon>
        <taxon>Brachybacterium</taxon>
    </lineage>
</organism>
<evidence type="ECO:0000313" key="3">
    <source>
        <dbReference type="Proteomes" id="UP000612352"/>
    </source>
</evidence>
<dbReference type="EMBL" id="JAEDAJ010000005">
    <property type="protein sequence ID" value="MBK0331741.1"/>
    <property type="molecule type" value="Genomic_DNA"/>
</dbReference>
<dbReference type="PROSITE" id="PS51318">
    <property type="entry name" value="TAT"/>
    <property type="match status" value="1"/>
</dbReference>
<sequence length="470" mass="51272">MPSALPHRRPEPPPAGHPQRRPHGRPQRSAGRIPRRSLLAGGAAAAASVPLLGACGRAEADRPLTFWNFYSPAPQQDPNLVAQSDWFQKAIDRWNHAGEHEINSVYMTSDQMNQRMPVAFASGDGPDIFLISPGDYLRYANGGVLVDLAPYMEQEAIADYFPEALTTRRDGDRIFGLPMEQEPLALFYDPDLLEKKGISEGDLPKDWDELLELAASLSTGSTTGLVLDVDPGYYQNFTFYPWVWQTGGDVIDPTTQRPVFDADGPRAALELWGRAVSTGATPRTRPANGDIVSAFTSGYAAFWETGVWDVMNLTQNAPDKRFGVLPLPPPPGEESSTILGGWAWCVNARGADPEAAARFVVQTLGSMDEQSIDHIATWNGPAKGNMPARRSVDAKLQADDAYAEEHQKIFHDEILPTGRGEPRFPPVVYKAVSDALQSVELGGGDPGEESARAQQTIESYLETYEGGSLV</sequence>
<accession>A0ABS1BAQ3</accession>
<dbReference type="Gene3D" id="3.40.190.10">
    <property type="entry name" value="Periplasmic binding protein-like II"/>
    <property type="match status" value="1"/>
</dbReference>
<dbReference type="InterPro" id="IPR006311">
    <property type="entry name" value="TAT_signal"/>
</dbReference>
<feature type="region of interest" description="Disordered" evidence="1">
    <location>
        <begin position="1"/>
        <end position="32"/>
    </location>
</feature>
<protein>
    <submittedName>
        <fullName evidence="2">Sugar ABC transporter substrate-binding protein</fullName>
    </submittedName>
</protein>
<evidence type="ECO:0000313" key="2">
    <source>
        <dbReference type="EMBL" id="MBK0331741.1"/>
    </source>
</evidence>
<evidence type="ECO:0000256" key="1">
    <source>
        <dbReference type="SAM" id="MobiDB-lite"/>
    </source>
</evidence>
<dbReference type="PANTHER" id="PTHR43649:SF12">
    <property type="entry name" value="DIACETYLCHITOBIOSE BINDING PROTEIN DASA"/>
    <property type="match status" value="1"/>
</dbReference>
<dbReference type="Pfam" id="PF01547">
    <property type="entry name" value="SBP_bac_1"/>
    <property type="match status" value="1"/>
</dbReference>
<dbReference type="PANTHER" id="PTHR43649">
    <property type="entry name" value="ARABINOSE-BINDING PROTEIN-RELATED"/>
    <property type="match status" value="1"/>
</dbReference>
<reference evidence="2 3" key="1">
    <citation type="submission" date="2020-12" db="EMBL/GenBank/DDBJ databases">
        <title>Brachybacterium sp. MASK1Z-5, whole genome shotgun sequence.</title>
        <authorList>
            <person name="Tuo L."/>
        </authorList>
    </citation>
    <scope>NUCLEOTIDE SEQUENCE [LARGE SCALE GENOMIC DNA]</scope>
    <source>
        <strain evidence="2 3">MASK1Z-5</strain>
    </source>
</reference>
<dbReference type="RefSeq" id="WP_200502383.1">
    <property type="nucleotide sequence ID" value="NZ_JAEDAJ010000005.1"/>
</dbReference>
<gene>
    <name evidence="2" type="ORF">I8D64_10025</name>
</gene>
<proteinExistence type="predicted"/>
<comment type="caution">
    <text evidence="2">The sequence shown here is derived from an EMBL/GenBank/DDBJ whole genome shotgun (WGS) entry which is preliminary data.</text>
</comment>
<dbReference type="Proteomes" id="UP000612352">
    <property type="component" value="Unassembled WGS sequence"/>
</dbReference>
<dbReference type="CDD" id="cd13585">
    <property type="entry name" value="PBP2_TMBP_like"/>
    <property type="match status" value="1"/>
</dbReference>
<dbReference type="SUPFAM" id="SSF53850">
    <property type="entry name" value="Periplasmic binding protein-like II"/>
    <property type="match status" value="1"/>
</dbReference>